<sequence length="404" mass="44662">MLKGKNILLCVTGGIAVYKAAALTSKLTQAGASVKIIMSNGAQKFVTPLTFQALSRNDVYTDTFDEKHPESIAHIDLADWADLVLVAPATANIIGKLANGIADDMISTTLLAATAPVWIAPAMNVHMYDHPAVKRNIERLQSYGYQFVEPNEGYLACGYVGKGRMEEPENIVKLISSYWEKEKNQPLKGKKIVITAGPTREILDPVRFFSNRSSGKMGYALAEEAHQLGADVTLISGPVSLNPPIGVNVKYIENAEEMYDAVLEEFPSADIVIKSAAVADYRPKQVSNEKMKKQDGDLIIQMERTKDILKTLGERKDHQFLVGFAAETSNLDEYAMSKLKRKNADMIIANNVNEKGAGFEEDTNIVTIYKKDGSNKRLGLMSKKELAKEIFREIVKTLQEERSK</sequence>
<protein>
    <recommendedName>
        <fullName evidence="3">Coenzyme A biosynthesis bifunctional protein CoaBC</fullName>
    </recommendedName>
    <alternativeName>
        <fullName evidence="3">DNA/pantothenate metabolism flavoprotein</fullName>
    </alternativeName>
    <alternativeName>
        <fullName evidence="3">Phosphopantothenoylcysteine synthetase/decarboxylase</fullName>
        <shortName evidence="3">PPCS-PPCDC</shortName>
    </alternativeName>
    <domain>
        <recommendedName>
            <fullName evidence="3">Phosphopantothenoylcysteine decarboxylase</fullName>
            <shortName evidence="3">PPC decarboxylase</shortName>
            <shortName evidence="3">PPC-DC</shortName>
            <ecNumber evidence="3">4.1.1.36</ecNumber>
        </recommendedName>
        <alternativeName>
            <fullName evidence="3">CoaC</fullName>
        </alternativeName>
    </domain>
    <domain>
        <recommendedName>
            <fullName evidence="3">Phosphopantothenate--cysteine ligase</fullName>
            <ecNumber evidence="3">6.3.2.5</ecNumber>
        </recommendedName>
        <alternativeName>
            <fullName evidence="3">CoaB</fullName>
        </alternativeName>
        <alternativeName>
            <fullName evidence="3">Phosphopantothenoylcysteine synthetase</fullName>
            <shortName evidence="3">PPC synthetase</shortName>
            <shortName evidence="3">PPC-S</shortName>
        </alternativeName>
    </domain>
</protein>
<dbReference type="InterPro" id="IPR007085">
    <property type="entry name" value="DNA/pantothenate-metab_flavo_C"/>
</dbReference>
<feature type="domain" description="DNA/pantothenate metabolism flavoprotein C-terminal" evidence="6">
    <location>
        <begin position="187"/>
        <end position="396"/>
    </location>
</feature>
<dbReference type="InterPro" id="IPR005252">
    <property type="entry name" value="CoaBC"/>
</dbReference>
<dbReference type="GO" id="GO:0010181">
    <property type="term" value="F:FMN binding"/>
    <property type="evidence" value="ECO:0007669"/>
    <property type="project" value="UniProtKB-UniRule"/>
</dbReference>
<feature type="active site" description="Proton donor" evidence="3">
    <location>
        <position position="157"/>
    </location>
</feature>
<comment type="catalytic activity">
    <reaction evidence="3 4">
        <text>N-[(R)-4-phosphopantothenoyl]-L-cysteine + H(+) = (R)-4'-phosphopantetheine + CO2</text>
        <dbReference type="Rhea" id="RHEA:16793"/>
        <dbReference type="ChEBI" id="CHEBI:15378"/>
        <dbReference type="ChEBI" id="CHEBI:16526"/>
        <dbReference type="ChEBI" id="CHEBI:59458"/>
        <dbReference type="ChEBI" id="CHEBI:61723"/>
        <dbReference type="EC" id="4.1.1.36"/>
    </reaction>
</comment>
<dbReference type="GO" id="GO:0004632">
    <property type="term" value="F:phosphopantothenate--cysteine ligase activity"/>
    <property type="evidence" value="ECO:0007669"/>
    <property type="project" value="UniProtKB-UniRule"/>
</dbReference>
<evidence type="ECO:0000256" key="2">
    <source>
        <dbReference type="ARBA" id="ARBA00023239"/>
    </source>
</evidence>
<dbReference type="UniPathway" id="UPA00241">
    <property type="reaction ID" value="UER00353"/>
</dbReference>
<dbReference type="InterPro" id="IPR003382">
    <property type="entry name" value="Flavoprotein"/>
</dbReference>
<feature type="binding site" evidence="3">
    <location>
        <position position="324"/>
    </location>
    <ligand>
        <name>CTP</name>
        <dbReference type="ChEBI" id="CHEBI:37563"/>
    </ligand>
</feature>
<comment type="caution">
    <text evidence="3">Lacks conserved residue(s) required for the propagation of feature annotation.</text>
</comment>
<dbReference type="EMBL" id="ACWF01000120">
    <property type="protein sequence ID" value="EHL76835.1"/>
    <property type="molecule type" value="Genomic_DNA"/>
</dbReference>
<comment type="pathway">
    <text evidence="3 4">Cofactor biosynthesis; coenzyme A biosynthesis; CoA from (R)-pantothenate: step 3/5.</text>
</comment>
<keyword evidence="3 4" id="KW-0436">Ligase</keyword>
<dbReference type="Gene3D" id="3.40.50.1950">
    <property type="entry name" value="Flavin prenyltransferase-like"/>
    <property type="match status" value="1"/>
</dbReference>
<dbReference type="AlphaFoldDB" id="G9QML4"/>
<evidence type="ECO:0000313" key="8">
    <source>
        <dbReference type="Proteomes" id="UP000011747"/>
    </source>
</evidence>
<evidence type="ECO:0000256" key="1">
    <source>
        <dbReference type="ARBA" id="ARBA00022793"/>
    </source>
</evidence>
<dbReference type="Pfam" id="PF04127">
    <property type="entry name" value="DFP"/>
    <property type="match status" value="1"/>
</dbReference>
<keyword evidence="8" id="KW-1185">Reference proteome</keyword>
<dbReference type="Proteomes" id="UP000011747">
    <property type="component" value="Unassembled WGS sequence"/>
</dbReference>
<dbReference type="GO" id="GO:0015937">
    <property type="term" value="P:coenzyme A biosynthetic process"/>
    <property type="evidence" value="ECO:0007669"/>
    <property type="project" value="UniProtKB-UniRule"/>
</dbReference>
<keyword evidence="3 4" id="KW-0288">FMN</keyword>
<dbReference type="InterPro" id="IPR036551">
    <property type="entry name" value="Flavin_trans-like"/>
</dbReference>
<dbReference type="Gene3D" id="3.40.50.10300">
    <property type="entry name" value="CoaB-like"/>
    <property type="match status" value="1"/>
</dbReference>
<dbReference type="GO" id="GO:0046872">
    <property type="term" value="F:metal ion binding"/>
    <property type="evidence" value="ECO:0007669"/>
    <property type="project" value="UniProtKB-KW"/>
</dbReference>
<comment type="pathway">
    <text evidence="3 4">Cofactor biosynthesis; coenzyme A biosynthesis; CoA from (R)-pantothenate: step 2/5.</text>
</comment>
<dbReference type="EC" id="4.1.1.36" evidence="3"/>
<dbReference type="GO" id="GO:0015941">
    <property type="term" value="P:pantothenate catabolic process"/>
    <property type="evidence" value="ECO:0007669"/>
    <property type="project" value="InterPro"/>
</dbReference>
<dbReference type="GO" id="GO:0071513">
    <property type="term" value="C:phosphopantothenoylcysteine decarboxylase complex"/>
    <property type="evidence" value="ECO:0007669"/>
    <property type="project" value="TreeGrafter"/>
</dbReference>
<evidence type="ECO:0000259" key="5">
    <source>
        <dbReference type="Pfam" id="PF02441"/>
    </source>
</evidence>
<evidence type="ECO:0000256" key="3">
    <source>
        <dbReference type="HAMAP-Rule" id="MF_02225"/>
    </source>
</evidence>
<keyword evidence="1 3" id="KW-0210">Decarboxylase</keyword>
<comment type="catalytic activity">
    <reaction evidence="3 4">
        <text>(R)-4'-phosphopantothenate + L-cysteine + CTP = N-[(R)-4-phosphopantothenoyl]-L-cysteine + CMP + diphosphate + H(+)</text>
        <dbReference type="Rhea" id="RHEA:19397"/>
        <dbReference type="ChEBI" id="CHEBI:10986"/>
        <dbReference type="ChEBI" id="CHEBI:15378"/>
        <dbReference type="ChEBI" id="CHEBI:33019"/>
        <dbReference type="ChEBI" id="CHEBI:35235"/>
        <dbReference type="ChEBI" id="CHEBI:37563"/>
        <dbReference type="ChEBI" id="CHEBI:59458"/>
        <dbReference type="ChEBI" id="CHEBI:60377"/>
        <dbReference type="EC" id="6.3.2.5"/>
    </reaction>
</comment>
<feature type="binding site" evidence="3">
    <location>
        <position position="342"/>
    </location>
    <ligand>
        <name>CTP</name>
        <dbReference type="ChEBI" id="CHEBI:37563"/>
    </ligand>
</feature>
<dbReference type="PANTHER" id="PTHR14359:SF6">
    <property type="entry name" value="PHOSPHOPANTOTHENOYLCYSTEINE DECARBOXYLASE"/>
    <property type="match status" value="1"/>
</dbReference>
<comment type="function">
    <text evidence="3">Catalyzes two sequential steps in the biosynthesis of coenzyme A. In the first step cysteine is conjugated to 4'-phosphopantothenate to form 4-phosphopantothenoylcysteine. In the second step the latter compound is decarboxylated to form 4'-phosphopantotheine.</text>
</comment>
<comment type="function">
    <text evidence="4">Catalyzes two steps in the biosynthesis of coenzyme A. In the first step cysteine is conjugated to 4'-phosphopantothenate to form 4-phosphopantothenoylcysteine, in the latter compound is decarboxylated to form 4'-phosphopantotheine.</text>
</comment>
<dbReference type="SUPFAM" id="SSF102645">
    <property type="entry name" value="CoaB-like"/>
    <property type="match status" value="1"/>
</dbReference>
<keyword evidence="3" id="KW-0460">Magnesium</keyword>
<dbReference type="GO" id="GO:0004633">
    <property type="term" value="F:phosphopantothenoylcysteine decarboxylase activity"/>
    <property type="evidence" value="ECO:0007669"/>
    <property type="project" value="UniProtKB-UniRule"/>
</dbReference>
<accession>G9QML4</accession>
<feature type="binding site" evidence="3">
    <location>
        <position position="338"/>
    </location>
    <ligand>
        <name>CTP</name>
        <dbReference type="ChEBI" id="CHEBI:37563"/>
    </ligand>
</feature>
<dbReference type="RefSeq" id="WP_003354524.1">
    <property type="nucleotide sequence ID" value="NZ_JH414757.1"/>
</dbReference>
<feature type="binding site" evidence="3">
    <location>
        <position position="290"/>
    </location>
    <ligand>
        <name>CTP</name>
        <dbReference type="ChEBI" id="CHEBI:37563"/>
    </ligand>
</feature>
<dbReference type="HOGENOM" id="CLU_033319_0_1_9"/>
<keyword evidence="3" id="KW-0479">Metal-binding</keyword>
<dbReference type="HAMAP" id="MF_02225">
    <property type="entry name" value="CoaBC"/>
    <property type="match status" value="1"/>
</dbReference>
<dbReference type="SUPFAM" id="SSF52507">
    <property type="entry name" value="Homo-oligomeric flavin-containing Cys decarboxylases, HFCD"/>
    <property type="match status" value="1"/>
</dbReference>
<reference evidence="7 8" key="1">
    <citation type="submission" date="2011-09" db="EMBL/GenBank/DDBJ databases">
        <title>The Genome Sequence of Bacillus smithii 7_3_47FAA.</title>
        <authorList>
            <consortium name="The Broad Institute Genome Sequencing Platform"/>
            <person name="Earl A."/>
            <person name="Ward D."/>
            <person name="Feldgarden M."/>
            <person name="Gevers D."/>
            <person name="Daigneault M."/>
            <person name="Strauss J."/>
            <person name="Allen-Vercoe E."/>
            <person name="Young S.K."/>
            <person name="Zeng Q."/>
            <person name="Gargeya S."/>
            <person name="Fitzgerald M."/>
            <person name="Haas B."/>
            <person name="Abouelleil A."/>
            <person name="Alvarado L."/>
            <person name="Arachchi H.M."/>
            <person name="Berlin A."/>
            <person name="Brown A."/>
            <person name="Chapman S.B."/>
            <person name="Chen Z."/>
            <person name="Dunbar C."/>
            <person name="Freedman E."/>
            <person name="Gearin G."/>
            <person name="Goldberg J."/>
            <person name="Griggs A."/>
            <person name="Gujja S."/>
            <person name="Heiman D."/>
            <person name="Howarth C."/>
            <person name="Larson L."/>
            <person name="Lui A."/>
            <person name="MacDonald P.J.P."/>
            <person name="Montmayeur A."/>
            <person name="Murphy C."/>
            <person name="Neiman D."/>
            <person name="Pearson M."/>
            <person name="Priest M."/>
            <person name="Roberts A."/>
            <person name="Saif S."/>
            <person name="Shea T."/>
            <person name="Shenoy N."/>
            <person name="Sisk P."/>
            <person name="Stolte C."/>
            <person name="Sykes S."/>
            <person name="Wortman J."/>
            <person name="Nusbaum C."/>
            <person name="Birren B."/>
        </authorList>
    </citation>
    <scope>NUCLEOTIDE SEQUENCE [LARGE SCALE GENOMIC DNA]</scope>
    <source>
        <strain evidence="7 8">7_3_47FAA</strain>
    </source>
</reference>
<dbReference type="EC" id="6.3.2.5" evidence="3"/>
<comment type="cofactor">
    <cofactor evidence="3">
        <name>Mg(2+)</name>
        <dbReference type="ChEBI" id="CHEBI:18420"/>
    </cofactor>
</comment>
<dbReference type="PANTHER" id="PTHR14359">
    <property type="entry name" value="HOMO-OLIGOMERIC FLAVIN CONTAINING CYS DECARBOXYLASE FAMILY"/>
    <property type="match status" value="1"/>
</dbReference>
<dbReference type="PATRIC" id="fig|665952.3.peg.2338"/>
<comment type="caution">
    <text evidence="7">The sequence shown here is derived from an EMBL/GenBank/DDBJ whole genome shotgun (WGS) entry which is preliminary data.</text>
</comment>
<dbReference type="Pfam" id="PF02441">
    <property type="entry name" value="Flavoprotein"/>
    <property type="match status" value="1"/>
</dbReference>
<feature type="domain" description="Flavoprotein" evidence="5">
    <location>
        <begin position="5"/>
        <end position="175"/>
    </location>
</feature>
<feature type="region of interest" description="Phosphopantothenate--cysteine ligase" evidence="3">
    <location>
        <begin position="192"/>
        <end position="404"/>
    </location>
</feature>
<evidence type="ECO:0000313" key="7">
    <source>
        <dbReference type="EMBL" id="EHL76835.1"/>
    </source>
</evidence>
<dbReference type="InterPro" id="IPR035929">
    <property type="entry name" value="CoaB-like_sf"/>
</dbReference>
<keyword evidence="3" id="KW-0511">Multifunctional enzyme</keyword>
<comment type="similarity">
    <text evidence="3 4">In the C-terminal section; belongs to the PPC synthetase family.</text>
</comment>
<evidence type="ECO:0000256" key="4">
    <source>
        <dbReference type="RuleBase" id="RU364078"/>
    </source>
</evidence>
<feature type="region of interest" description="Phosphopantothenoylcysteine decarboxylase" evidence="3">
    <location>
        <begin position="1"/>
        <end position="191"/>
    </location>
</feature>
<comment type="similarity">
    <text evidence="3 4">In the N-terminal section; belongs to the HFCD (homo-oligomeric flavin containing Cys decarboxylase) superfamily.</text>
</comment>
<feature type="binding site" evidence="3">
    <location>
        <position position="280"/>
    </location>
    <ligand>
        <name>CTP</name>
        <dbReference type="ChEBI" id="CHEBI:37563"/>
    </ligand>
</feature>
<organism evidence="7 8">
    <name type="scientific">Bacillus smithii 7_3_47FAA</name>
    <dbReference type="NCBI Taxonomy" id="665952"/>
    <lineage>
        <taxon>Bacteria</taxon>
        <taxon>Bacillati</taxon>
        <taxon>Bacillota</taxon>
        <taxon>Bacilli</taxon>
        <taxon>Bacillales</taxon>
        <taxon>Bacillaceae</taxon>
        <taxon>Bacillus</taxon>
    </lineage>
</organism>
<comment type="cofactor">
    <cofactor evidence="3">
        <name>FMN</name>
        <dbReference type="ChEBI" id="CHEBI:58210"/>
    </cofactor>
    <text evidence="3">Binds 1 FMN per subunit.</text>
</comment>
<proteinExistence type="inferred from homology"/>
<dbReference type="NCBIfam" id="TIGR00521">
    <property type="entry name" value="coaBC_dfp"/>
    <property type="match status" value="1"/>
</dbReference>
<keyword evidence="3 4" id="KW-0285">Flavoprotein</keyword>
<gene>
    <name evidence="3" type="primary">coaBC</name>
    <name evidence="7" type="ORF">HMPREF1015_00781</name>
</gene>
<evidence type="ECO:0000259" key="6">
    <source>
        <dbReference type="Pfam" id="PF04127"/>
    </source>
</evidence>
<name>G9QML4_9BACI</name>
<keyword evidence="2 3" id="KW-0456">Lyase</keyword>